<keyword evidence="3" id="KW-1185">Reference proteome</keyword>
<feature type="domain" description="SLH" evidence="1">
    <location>
        <begin position="1198"/>
        <end position="1261"/>
    </location>
</feature>
<dbReference type="InterPro" id="IPR013783">
    <property type="entry name" value="Ig-like_fold"/>
</dbReference>
<sequence length="1337" mass="145480">MAGFRRSSGDRRADYAKTKGGFELKKVMSLLMTALLMIGLFPAGLTNTAHAASGSFFVFPNESYDVGSARVVNKDEVNLVGSISNVNGNISYSVYQIAENKSGKWEVVDSNVGQTGGITVDGYDIKVTDLQLYPGMNKITFKGTNGSKSVEESIYIEFRNGPTLSNLKASLSGETVDLSEDSTAVVTASPRSKDYGKSSAEVIISGVAKNATSVTVTVDGKSWSYKVSSYNDYKFTASSIKVNEGKNLITIKATNGDQSVETTRELAFNNGRATFYDTYLTAGGSKSPDLATAPDFNVAPGNAGSIDLNGKAIVPITGGTFTVDYTFSGGATGTGSVNATVDSTDTSSGFTVISYSIDAPATIAYDQTVKVELKVMNSSGTGNPVGEFTAYFTLRDSLQPFIYQVNYLDGYNSNTTADQALNLTGTLTSETSFTDIYALPAGFEVLVVNGDNSTDVGLDKITDSKGNDLDISGVKPEVVNRKLSTQSINGVQTDVMRIIVKFDKLPSDGTQYITLSVGGSKKTVAASVLYGPYVQFDKLYEGQQISVDTTSVDSMTNNILDAVGDFSGTLFNIPDSGTIKYSGSTRTVYLYINNTLVDLEENGAPNKFKLASGDKKTATNAISTGNNVIKLVYKSGNSSYTKSVKINVAQTNVPDIPVNDTLGVIPFTTGNAYEIPAAADPAFKQNGSTFSTKESEIKIYGTFDFLDLGISNSAVNAALEDLDNPEDYILNIKSSEDSASSDGITWTLDNELYSEDTGKVYEKSTGKSVNDLRVYYNEKGQYFSFVLINQELPKDGSPVVYNFTVTSNGATSTYRIEVLYERTVFNVIRPLPEKRILNQNFVEVVVASETADSVTIDKKEAEQVAYDADLDGKSDYPRAFRTVVTGLKANKDTKINIVVKEGNDELKETVTVKYVPTNIPGGQFMAAMASSHKVFDGALSLKFTKGTSLIRRDYDLPEQLKNQVFSGHTIRFAIGNNEDGVVDRHEFEVNYADYNYLVDTGRQYFISNFPDRFAKASPVFWIDAGIADDITTAGYDPITEGADPYQFDFSKIPSFFKRDPENELVPSKRGELTLAYDASMAQDAGRLVTVFHFDPENKEWENIGGVVDAKKHTIKVPFDRFGYYVVAKLSSTYTDIIDHAYGREFIETVFAKGVMNPIDPSTQFGVDKKISRAEFVRMITKAQQLPLNYSGQQHFGDVPKSAVIDLDALWDYRFIETAARAGYIKGAQPGAFNPDSLITRQDAAVIIAKALNLKLDTDRAKIEKGLQKYFKDYSTIDYYAQASVLAIAKKGFITGSPIDSKDPSKGYNFNPEASTLRGDAAIIISKVMIDQKKLPKM</sequence>
<evidence type="ECO:0000259" key="1">
    <source>
        <dbReference type="PROSITE" id="PS51272"/>
    </source>
</evidence>
<dbReference type="HOGENOM" id="CLU_002873_0_0_9"/>
<dbReference type="PATRIC" id="fig|44252.3.peg.6439"/>
<evidence type="ECO:0000313" key="3">
    <source>
        <dbReference type="Proteomes" id="UP000029278"/>
    </source>
</evidence>
<organism evidence="2 3">
    <name type="scientific">Paenibacillus macerans</name>
    <name type="common">Bacillus macerans</name>
    <dbReference type="NCBI Taxonomy" id="44252"/>
    <lineage>
        <taxon>Bacteria</taxon>
        <taxon>Bacillati</taxon>
        <taxon>Bacillota</taxon>
        <taxon>Bacilli</taxon>
        <taxon>Bacillales</taxon>
        <taxon>Paenibacillaceae</taxon>
        <taxon>Paenibacillus</taxon>
    </lineage>
</organism>
<feature type="domain" description="SLH" evidence="1">
    <location>
        <begin position="1129"/>
        <end position="1193"/>
    </location>
</feature>
<reference evidence="2 3" key="1">
    <citation type="submission" date="2014-04" db="EMBL/GenBank/DDBJ databases">
        <authorList>
            <person name="Bishop-Lilly K.A."/>
            <person name="Broomall S.M."/>
            <person name="Chain P.S."/>
            <person name="Chertkov O."/>
            <person name="Coyne S.R."/>
            <person name="Daligault H.E."/>
            <person name="Davenport K.W."/>
            <person name="Erkkila T."/>
            <person name="Frey K.G."/>
            <person name="Gibbons H.S."/>
            <person name="Gu W."/>
            <person name="Jaissle J."/>
            <person name="Johnson S.L."/>
            <person name="Koroleva G.I."/>
            <person name="Ladner J.T."/>
            <person name="Lo C.-C."/>
            <person name="Minogue T.D."/>
            <person name="Munk C."/>
            <person name="Palacios G.F."/>
            <person name="Redden C.L."/>
            <person name="Rosenzweig C.N."/>
            <person name="Scholz M.B."/>
            <person name="Teshima H."/>
            <person name="Xu Y."/>
        </authorList>
    </citation>
    <scope>NUCLEOTIDE SEQUENCE [LARGE SCALE GENOMIC DNA]</scope>
    <source>
        <strain evidence="2 3">8244</strain>
    </source>
</reference>
<dbReference type="EMBL" id="JMQA01000060">
    <property type="protein sequence ID" value="KFM89122.1"/>
    <property type="molecule type" value="Genomic_DNA"/>
</dbReference>
<comment type="caution">
    <text evidence="2">The sequence shown here is derived from an EMBL/GenBank/DDBJ whole genome shotgun (WGS) entry which is preliminary data.</text>
</comment>
<proteinExistence type="predicted"/>
<dbReference type="PROSITE" id="PS51272">
    <property type="entry name" value="SLH"/>
    <property type="match status" value="3"/>
</dbReference>
<dbReference type="Gene3D" id="2.60.40.10">
    <property type="entry name" value="Immunoglobulins"/>
    <property type="match status" value="1"/>
</dbReference>
<evidence type="ECO:0000313" key="2">
    <source>
        <dbReference type="EMBL" id="KFM89122.1"/>
    </source>
</evidence>
<feature type="domain" description="SLH" evidence="1">
    <location>
        <begin position="1267"/>
        <end position="1337"/>
    </location>
</feature>
<dbReference type="Pfam" id="PF00395">
    <property type="entry name" value="SLH"/>
    <property type="match status" value="2"/>
</dbReference>
<gene>
    <name evidence="2" type="ORF">DJ90_6211</name>
</gene>
<dbReference type="InterPro" id="IPR001119">
    <property type="entry name" value="SLH_dom"/>
</dbReference>
<name>A0A090XUD3_PAEMA</name>
<accession>A0A090XUD3</accession>
<dbReference type="Proteomes" id="UP000029278">
    <property type="component" value="Unassembled WGS sequence"/>
</dbReference>
<dbReference type="STRING" id="44252.DJ90_6211"/>
<protein>
    <recommendedName>
        <fullName evidence="1">SLH domain-containing protein</fullName>
    </recommendedName>
</protein>